<dbReference type="InterPro" id="IPR003754">
    <property type="entry name" value="4pyrrol_synth_uPrphyn_synth"/>
</dbReference>
<dbReference type="PANTHER" id="PTHR38042:SF1">
    <property type="entry name" value="UROPORPHYRINOGEN-III SYNTHASE, CHLOROPLASTIC"/>
    <property type="match status" value="1"/>
</dbReference>
<dbReference type="GO" id="GO:0004852">
    <property type="term" value="F:uroporphyrinogen-III synthase activity"/>
    <property type="evidence" value="ECO:0007669"/>
    <property type="project" value="UniProtKB-EC"/>
</dbReference>
<evidence type="ECO:0000256" key="9">
    <source>
        <dbReference type="RuleBase" id="RU366031"/>
    </source>
</evidence>
<dbReference type="EC" id="4.2.1.75" evidence="3 9"/>
<keyword evidence="5 9" id="KW-0627">Porphyrin biosynthesis</keyword>
<evidence type="ECO:0000256" key="3">
    <source>
        <dbReference type="ARBA" id="ARBA00013109"/>
    </source>
</evidence>
<dbReference type="InterPro" id="IPR039793">
    <property type="entry name" value="UROS/Hem4"/>
</dbReference>
<dbReference type="PANTHER" id="PTHR38042">
    <property type="entry name" value="UROPORPHYRINOGEN-III SYNTHASE, CHLOROPLASTIC"/>
    <property type="match status" value="1"/>
</dbReference>
<organism evidence="11 12">
    <name type="scientific">Aliikangiella maris</name>
    <dbReference type="NCBI Taxonomy" id="3162458"/>
    <lineage>
        <taxon>Bacteria</taxon>
        <taxon>Pseudomonadati</taxon>
        <taxon>Pseudomonadota</taxon>
        <taxon>Gammaproteobacteria</taxon>
        <taxon>Oceanospirillales</taxon>
        <taxon>Pleioneaceae</taxon>
        <taxon>Aliikangiella</taxon>
    </lineage>
</organism>
<comment type="similarity">
    <text evidence="2 9">Belongs to the uroporphyrinogen-III synthase family.</text>
</comment>
<dbReference type="Gene3D" id="3.40.50.10090">
    <property type="match status" value="2"/>
</dbReference>
<comment type="function">
    <text evidence="6 9">Catalyzes cyclization of the linear tetrapyrrole, hydroxymethylbilane, to the macrocyclic uroporphyrinogen III.</text>
</comment>
<evidence type="ECO:0000256" key="6">
    <source>
        <dbReference type="ARBA" id="ARBA00037589"/>
    </source>
</evidence>
<comment type="catalytic activity">
    <reaction evidence="8 9">
        <text>hydroxymethylbilane = uroporphyrinogen III + H2O</text>
        <dbReference type="Rhea" id="RHEA:18965"/>
        <dbReference type="ChEBI" id="CHEBI:15377"/>
        <dbReference type="ChEBI" id="CHEBI:57308"/>
        <dbReference type="ChEBI" id="CHEBI:57845"/>
        <dbReference type="EC" id="4.2.1.75"/>
    </reaction>
</comment>
<dbReference type="RefSeq" id="WP_353874605.1">
    <property type="nucleotide sequence ID" value="NZ_JBEVCJ010000006.1"/>
</dbReference>
<evidence type="ECO:0000256" key="1">
    <source>
        <dbReference type="ARBA" id="ARBA00004772"/>
    </source>
</evidence>
<evidence type="ECO:0000256" key="7">
    <source>
        <dbReference type="ARBA" id="ARBA00040167"/>
    </source>
</evidence>
<evidence type="ECO:0000256" key="8">
    <source>
        <dbReference type="ARBA" id="ARBA00048617"/>
    </source>
</evidence>
<evidence type="ECO:0000256" key="5">
    <source>
        <dbReference type="ARBA" id="ARBA00023244"/>
    </source>
</evidence>
<comment type="pathway">
    <text evidence="1 9">Porphyrin-containing compound metabolism; protoporphyrin-IX biosynthesis; coproporphyrinogen-III from 5-aminolevulinate: step 3/4.</text>
</comment>
<feature type="domain" description="Tetrapyrrole biosynthesis uroporphyrinogen III synthase" evidence="10">
    <location>
        <begin position="43"/>
        <end position="286"/>
    </location>
</feature>
<gene>
    <name evidence="11" type="ORF">ABVT43_07640</name>
</gene>
<dbReference type="Proteomes" id="UP001548189">
    <property type="component" value="Unassembled WGS sequence"/>
</dbReference>
<evidence type="ECO:0000259" key="10">
    <source>
        <dbReference type="Pfam" id="PF02602"/>
    </source>
</evidence>
<protein>
    <recommendedName>
        <fullName evidence="7 9">Uroporphyrinogen-III synthase</fullName>
        <ecNumber evidence="3 9">4.2.1.75</ecNumber>
    </recommendedName>
</protein>
<evidence type="ECO:0000256" key="2">
    <source>
        <dbReference type="ARBA" id="ARBA00008133"/>
    </source>
</evidence>
<dbReference type="Pfam" id="PF02602">
    <property type="entry name" value="HEM4"/>
    <property type="match status" value="1"/>
</dbReference>
<proteinExistence type="inferred from homology"/>
<sequence length="299" mass="32952">MSDSRQTAQIQLSSKVNQHIWVVTRPLGQADALITALQQVGQQLGIELIVSHQPLLQIEACSFQLPDLSNIDGVIAISPNAVAHFFNSPLVDGNFTPHTADQEVYATSNTAKDSKSIPLEIAYESCQHVKYWLAVGEKTASSLQQHISQSVISPLQMNSEGLLNLPELQAVAGQSWLIIKGVGGRNTLSQTLQQRGAKVLTLDVYQRKLPDFTSQKAIIEQQKQHPIWIVTSYEALENLYRILGLSSDYLHRTPIVVSSERLKQLALQKGFTIVAVSAGASHTQLVQCVKEYLESYLGE</sequence>
<name>A0ABV2BSR4_9GAMM</name>
<accession>A0ABV2BSR4</accession>
<dbReference type="EMBL" id="JBEVCJ010000006">
    <property type="protein sequence ID" value="MET1254991.1"/>
    <property type="molecule type" value="Genomic_DNA"/>
</dbReference>
<evidence type="ECO:0000256" key="4">
    <source>
        <dbReference type="ARBA" id="ARBA00023239"/>
    </source>
</evidence>
<evidence type="ECO:0000313" key="12">
    <source>
        <dbReference type="Proteomes" id="UP001548189"/>
    </source>
</evidence>
<dbReference type="CDD" id="cd06578">
    <property type="entry name" value="HemD"/>
    <property type="match status" value="1"/>
</dbReference>
<keyword evidence="12" id="KW-1185">Reference proteome</keyword>
<dbReference type="InterPro" id="IPR036108">
    <property type="entry name" value="4pyrrol_syn_uPrphyn_synt_sf"/>
</dbReference>
<keyword evidence="4 9" id="KW-0456">Lyase</keyword>
<dbReference type="SUPFAM" id="SSF69618">
    <property type="entry name" value="HemD-like"/>
    <property type="match status" value="1"/>
</dbReference>
<reference evidence="11 12" key="1">
    <citation type="submission" date="2024-06" db="EMBL/GenBank/DDBJ databases">
        <authorList>
            <person name="Li F."/>
        </authorList>
    </citation>
    <scope>NUCLEOTIDE SEQUENCE [LARGE SCALE GENOMIC DNA]</scope>
    <source>
        <strain evidence="11 12">GXAS 311</strain>
    </source>
</reference>
<evidence type="ECO:0000313" key="11">
    <source>
        <dbReference type="EMBL" id="MET1254991.1"/>
    </source>
</evidence>
<comment type="caution">
    <text evidence="11">The sequence shown here is derived from an EMBL/GenBank/DDBJ whole genome shotgun (WGS) entry which is preliminary data.</text>
</comment>